<evidence type="ECO:0000313" key="12">
    <source>
        <dbReference type="Proteomes" id="UP000265040"/>
    </source>
</evidence>
<keyword evidence="6 8" id="KW-0863">Zinc-finger</keyword>
<dbReference type="CDD" id="cd13252">
    <property type="entry name" value="PH1_ADAP"/>
    <property type="match status" value="1"/>
</dbReference>
<keyword evidence="5" id="KW-0677">Repeat</keyword>
<dbReference type="GO" id="GO:0005096">
    <property type="term" value="F:GTPase activator activity"/>
    <property type="evidence" value="ECO:0007669"/>
    <property type="project" value="UniProtKB-KW"/>
</dbReference>
<keyword evidence="4" id="KW-0479">Metal-binding</keyword>
<keyword evidence="12" id="KW-1185">Reference proteome</keyword>
<dbReference type="FunFam" id="2.30.29.30:FF:000080">
    <property type="entry name" value="Arf-GAP with dual PH domain-containing protein 1"/>
    <property type="match status" value="1"/>
</dbReference>
<dbReference type="GO" id="GO:0005547">
    <property type="term" value="F:phosphatidylinositol-3,4,5-trisphosphate binding"/>
    <property type="evidence" value="ECO:0007669"/>
    <property type="project" value="TreeGrafter"/>
</dbReference>
<dbReference type="InterPro" id="IPR052589">
    <property type="entry name" value="Arf-GAP_dual-PH_domain"/>
</dbReference>
<dbReference type="Pfam" id="PF00169">
    <property type="entry name" value="PH"/>
    <property type="match status" value="1"/>
</dbReference>
<evidence type="ECO:0008006" key="13">
    <source>
        <dbReference type="Google" id="ProtNLM"/>
    </source>
</evidence>
<evidence type="ECO:0000256" key="6">
    <source>
        <dbReference type="ARBA" id="ARBA00022771"/>
    </source>
</evidence>
<dbReference type="InterPro" id="IPR001849">
    <property type="entry name" value="PH_domain"/>
</dbReference>
<sequence length="367" mass="42590">MASLERNNKILLDLVRQTGNDLCADCGAPDPDWASYTLGIFVCLNCSGMHRNLPSVSKVKSIRLDLWDDSLVEFMRERGNCAARAIYEKCVPAFFYQPQQKDCIILVVFIHFIYLHVSHPDQFESTLWKKGKDNKQFLKRTFLLSRKDFTLRYFIKEDSKVAKAVISMKDLNAVFQPEKIGHAHGLQISYLQDERTRNLFVYHENGQVIVSLFNAIRATRLAYLQKKHPTLRDSDLIPQITRHSLKEGYMEKTGPTQRESFKKRWFTLCSMSRKLLYFKTPLDATELGAVFIGSEGHNYSVSETSSKSSRGGRWHRGITLQTPGRQFVFMCEQEQEQKEWLEAFRKIISQPMTPEDYASKILWLHLT</sequence>
<evidence type="ECO:0000256" key="8">
    <source>
        <dbReference type="PROSITE-ProRule" id="PRU00288"/>
    </source>
</evidence>
<dbReference type="InterPro" id="IPR038508">
    <property type="entry name" value="ArfGAP_dom_sf"/>
</dbReference>
<evidence type="ECO:0000256" key="2">
    <source>
        <dbReference type="ARBA" id="ARBA00022468"/>
    </source>
</evidence>
<dbReference type="PANTHER" id="PTHR46021:SF6">
    <property type="entry name" value="ARF-GAP WITH DUAL PH DOMAIN-CONTAINING PROTEIN 2"/>
    <property type="match status" value="1"/>
</dbReference>
<gene>
    <name evidence="11" type="primary">ADAP2</name>
</gene>
<evidence type="ECO:0000256" key="4">
    <source>
        <dbReference type="ARBA" id="ARBA00022723"/>
    </source>
</evidence>
<dbReference type="Pfam" id="PF01412">
    <property type="entry name" value="ArfGap"/>
    <property type="match status" value="1"/>
</dbReference>
<evidence type="ECO:0000256" key="7">
    <source>
        <dbReference type="ARBA" id="ARBA00022833"/>
    </source>
</evidence>
<evidence type="ECO:0000313" key="11">
    <source>
        <dbReference type="Ensembl" id="ENSATEP00000064923.1"/>
    </source>
</evidence>
<dbReference type="SMART" id="SM00233">
    <property type="entry name" value="PH"/>
    <property type="match status" value="2"/>
</dbReference>
<dbReference type="GO" id="GO:0005886">
    <property type="term" value="C:plasma membrane"/>
    <property type="evidence" value="ECO:0007669"/>
    <property type="project" value="TreeGrafter"/>
</dbReference>
<evidence type="ECO:0000256" key="5">
    <source>
        <dbReference type="ARBA" id="ARBA00022737"/>
    </source>
</evidence>
<evidence type="ECO:0000259" key="9">
    <source>
        <dbReference type="PROSITE" id="PS50003"/>
    </source>
</evidence>
<dbReference type="SUPFAM" id="SSF57863">
    <property type="entry name" value="ArfGap/RecO-like zinc finger"/>
    <property type="match status" value="1"/>
</dbReference>
<dbReference type="GO" id="GO:0005737">
    <property type="term" value="C:cytoplasm"/>
    <property type="evidence" value="ECO:0007669"/>
    <property type="project" value="UniProtKB-SubCell"/>
</dbReference>
<organism evidence="11 12">
    <name type="scientific">Anabas testudineus</name>
    <name type="common">Climbing perch</name>
    <name type="synonym">Anthias testudineus</name>
    <dbReference type="NCBI Taxonomy" id="64144"/>
    <lineage>
        <taxon>Eukaryota</taxon>
        <taxon>Metazoa</taxon>
        <taxon>Chordata</taxon>
        <taxon>Craniata</taxon>
        <taxon>Vertebrata</taxon>
        <taxon>Euteleostomi</taxon>
        <taxon>Actinopterygii</taxon>
        <taxon>Neopterygii</taxon>
        <taxon>Teleostei</taxon>
        <taxon>Neoteleostei</taxon>
        <taxon>Acanthomorphata</taxon>
        <taxon>Anabantaria</taxon>
        <taxon>Anabantiformes</taxon>
        <taxon>Anabantoidei</taxon>
        <taxon>Anabantidae</taxon>
        <taxon>Anabas</taxon>
    </lineage>
</organism>
<evidence type="ECO:0000256" key="3">
    <source>
        <dbReference type="ARBA" id="ARBA00022490"/>
    </source>
</evidence>
<dbReference type="GO" id="GO:0007507">
    <property type="term" value="P:heart development"/>
    <property type="evidence" value="ECO:0007669"/>
    <property type="project" value="TreeGrafter"/>
</dbReference>
<dbReference type="InterPro" id="IPR011993">
    <property type="entry name" value="PH-like_dom_sf"/>
</dbReference>
<reference evidence="11" key="2">
    <citation type="submission" date="2025-08" db="UniProtKB">
        <authorList>
            <consortium name="Ensembl"/>
        </authorList>
    </citation>
    <scope>IDENTIFICATION</scope>
</reference>
<dbReference type="Gene3D" id="2.30.29.30">
    <property type="entry name" value="Pleckstrin-homology domain (PH domain)/Phosphotyrosine-binding domain (PTB)"/>
    <property type="match status" value="2"/>
</dbReference>
<dbReference type="PRINTS" id="PR00405">
    <property type="entry name" value="REVINTRACTNG"/>
</dbReference>
<accession>A0A7N6FIY5</accession>
<dbReference type="GeneTree" id="ENSGT00940000156498"/>
<dbReference type="InterPro" id="IPR037849">
    <property type="entry name" value="PH1_ADAP"/>
</dbReference>
<dbReference type="FunFam" id="2.30.29.30:FF:000099">
    <property type="entry name" value="Arf-GAP with dual PH domain-containing protein 1"/>
    <property type="match status" value="1"/>
</dbReference>
<comment type="subcellular location">
    <subcellularLocation>
        <location evidence="1">Cytoplasm</location>
    </subcellularLocation>
</comment>
<evidence type="ECO:0000259" key="10">
    <source>
        <dbReference type="PROSITE" id="PS50115"/>
    </source>
</evidence>
<reference evidence="11" key="1">
    <citation type="submission" date="2021-04" db="EMBL/GenBank/DDBJ databases">
        <authorList>
            <consortium name="Wellcome Sanger Institute Data Sharing"/>
        </authorList>
    </citation>
    <scope>NUCLEOTIDE SEQUENCE [LARGE SCALE GENOMIC DNA]</scope>
</reference>
<dbReference type="PANTHER" id="PTHR46021">
    <property type="entry name" value="ARF-GAP WITH DUAL PH DOMAIN-CONTAINING PROTEIN 1-LIKE PROTEIN"/>
    <property type="match status" value="1"/>
</dbReference>
<reference evidence="11" key="3">
    <citation type="submission" date="2025-09" db="UniProtKB">
        <authorList>
            <consortium name="Ensembl"/>
        </authorList>
    </citation>
    <scope>IDENTIFICATION</scope>
</reference>
<feature type="domain" description="PH" evidence="9">
    <location>
        <begin position="243"/>
        <end position="349"/>
    </location>
</feature>
<evidence type="ECO:0000256" key="1">
    <source>
        <dbReference type="ARBA" id="ARBA00004496"/>
    </source>
</evidence>
<keyword evidence="3" id="KW-0963">Cytoplasm</keyword>
<feature type="domain" description="Arf-GAP" evidence="10">
    <location>
        <begin position="8"/>
        <end position="88"/>
    </location>
</feature>
<dbReference type="GO" id="GO:0008270">
    <property type="term" value="F:zinc ion binding"/>
    <property type="evidence" value="ECO:0007669"/>
    <property type="project" value="UniProtKB-KW"/>
</dbReference>
<dbReference type="SUPFAM" id="SSF50729">
    <property type="entry name" value="PH domain-like"/>
    <property type="match status" value="2"/>
</dbReference>
<dbReference type="Ensembl" id="ENSATET00000052011.1">
    <property type="protein sequence ID" value="ENSATEP00000064923.1"/>
    <property type="gene ID" value="ENSATEG00000003436.3"/>
</dbReference>
<proteinExistence type="predicted"/>
<dbReference type="Proteomes" id="UP000265040">
    <property type="component" value="Chromosome 1"/>
</dbReference>
<dbReference type="GO" id="GO:1902936">
    <property type="term" value="F:phosphatidylinositol bisphosphate binding"/>
    <property type="evidence" value="ECO:0007669"/>
    <property type="project" value="InterPro"/>
</dbReference>
<dbReference type="PROSITE" id="PS50003">
    <property type="entry name" value="PH_DOMAIN"/>
    <property type="match status" value="1"/>
</dbReference>
<dbReference type="AlphaFoldDB" id="A0A7N6FIY5"/>
<name>A0A7N6FIY5_ANATE</name>
<protein>
    <recommendedName>
        <fullName evidence="13">ArfGAP with dual PH domains 2</fullName>
    </recommendedName>
</protein>
<keyword evidence="2" id="KW-0343">GTPase activation</keyword>
<dbReference type="SMART" id="SM00105">
    <property type="entry name" value="ArfGap"/>
    <property type="match status" value="1"/>
</dbReference>
<keyword evidence="7" id="KW-0862">Zinc</keyword>
<dbReference type="PROSITE" id="PS50115">
    <property type="entry name" value="ARFGAP"/>
    <property type="match status" value="1"/>
</dbReference>
<dbReference type="InterPro" id="IPR037278">
    <property type="entry name" value="ARFGAP/RecO"/>
</dbReference>
<dbReference type="InterPro" id="IPR001164">
    <property type="entry name" value="ArfGAP_dom"/>
</dbReference>
<dbReference type="Gene3D" id="1.10.220.150">
    <property type="entry name" value="Arf GTPase activating protein"/>
    <property type="match status" value="1"/>
</dbReference>